<feature type="compositionally biased region" description="Basic and acidic residues" evidence="1">
    <location>
        <begin position="80"/>
        <end position="96"/>
    </location>
</feature>
<reference evidence="3" key="1">
    <citation type="journal article" date="2024" name="IScience">
        <title>Strigolactones Initiate the Formation of Haustorium-like Structures in Castilleja.</title>
        <authorList>
            <person name="Buerger M."/>
            <person name="Peterson D."/>
            <person name="Chory J."/>
        </authorList>
    </citation>
    <scope>NUCLEOTIDE SEQUENCE [LARGE SCALE GENOMIC DNA]</scope>
</reference>
<feature type="region of interest" description="Disordered" evidence="1">
    <location>
        <begin position="1"/>
        <end position="219"/>
    </location>
</feature>
<protein>
    <recommendedName>
        <fullName evidence="4">Myb-like protein X</fullName>
    </recommendedName>
</protein>
<feature type="compositionally biased region" description="Basic and acidic residues" evidence="1">
    <location>
        <begin position="195"/>
        <end position="211"/>
    </location>
</feature>
<feature type="compositionally biased region" description="Pro residues" evidence="1">
    <location>
        <begin position="1"/>
        <end position="11"/>
    </location>
</feature>
<name>A0ABD3D9F4_9LAMI</name>
<dbReference type="EMBL" id="JAVIJP010000024">
    <property type="protein sequence ID" value="KAL3637616.1"/>
    <property type="molecule type" value="Genomic_DNA"/>
</dbReference>
<feature type="region of interest" description="Disordered" evidence="1">
    <location>
        <begin position="233"/>
        <end position="434"/>
    </location>
</feature>
<feature type="compositionally biased region" description="Basic residues" evidence="1">
    <location>
        <begin position="67"/>
        <end position="79"/>
    </location>
</feature>
<comment type="caution">
    <text evidence="2">The sequence shown here is derived from an EMBL/GenBank/DDBJ whole genome shotgun (WGS) entry which is preliminary data.</text>
</comment>
<evidence type="ECO:0008006" key="4">
    <source>
        <dbReference type="Google" id="ProtNLM"/>
    </source>
</evidence>
<evidence type="ECO:0000313" key="2">
    <source>
        <dbReference type="EMBL" id="KAL3637616.1"/>
    </source>
</evidence>
<dbReference type="Proteomes" id="UP001632038">
    <property type="component" value="Unassembled WGS sequence"/>
</dbReference>
<evidence type="ECO:0000256" key="1">
    <source>
        <dbReference type="SAM" id="MobiDB-lite"/>
    </source>
</evidence>
<feature type="compositionally biased region" description="Basic and acidic residues" evidence="1">
    <location>
        <begin position="145"/>
        <end position="166"/>
    </location>
</feature>
<dbReference type="AlphaFoldDB" id="A0ABD3D9F4"/>
<feature type="compositionally biased region" description="Basic and acidic residues" evidence="1">
    <location>
        <begin position="39"/>
        <end position="66"/>
    </location>
</feature>
<accession>A0ABD3D9F4</accession>
<gene>
    <name evidence="2" type="ORF">CASFOL_018487</name>
</gene>
<dbReference type="PANTHER" id="PTHR34660">
    <property type="entry name" value="MYB-LIKE PROTEIN X"/>
    <property type="match status" value="1"/>
</dbReference>
<feature type="compositionally biased region" description="Basic and acidic residues" evidence="1">
    <location>
        <begin position="12"/>
        <end position="29"/>
    </location>
</feature>
<dbReference type="PANTHER" id="PTHR34660:SF3">
    <property type="entry name" value="RRM DOMAIN-CONTAINING PROTEIN"/>
    <property type="match status" value="1"/>
</dbReference>
<proteinExistence type="predicted"/>
<sequence length="541" mass="61572">MSRCFPFPPPGFERKLRPEDLDVLKEAKSKEKRHKKEKKDKERKKDKEKEKDVNADKHRDKKDRKEKEKHKDKKEKHREKKDNKEDRGKDKEKSSISEESSVSRNAEISEPKLYPVANSKDRSNIPNEVKCAAPLQDQKNGGKPSRNEEPKFVQELDRRIKDEKIRGSQLPERVAVAHKKDRNMPAHRNYSGVLAEEKGDNKINRVDKKMDPQGLKNEFSGNTVAQNLIVPAVKSIGEGMIPKPVSEENGRRLGDKEKSKETVVGVKREDKGKDKSRGKDRDKEKEEKRKKKKEKAKQKSESKKNDPDKLKDDGCRNNSLGGFAGNKSADILMVDDGNSVDEGTIKKRKDTNGFLHENEIRPNKIQKPPPHQSTENGRKLDPFPTPPKPFNNEHPVPNNVRVDTKDPSMINGTLEATRPSPSKRNPPPTATMVIDRIPEPPKLLPLRESKKAATSVMEDPAVIAMSSKRSPHPDSKYLAEVLTVPDNMSECFDNDEQDWLFSEKVQSKAKVRPVGEDVRVWSETVYIESADVLALPYVIPY</sequence>
<feature type="compositionally biased region" description="Basic and acidic residues" evidence="1">
    <location>
        <begin position="297"/>
        <end position="315"/>
    </location>
</feature>
<feature type="compositionally biased region" description="Basic and acidic residues" evidence="1">
    <location>
        <begin position="245"/>
        <end position="287"/>
    </location>
</feature>
<evidence type="ECO:0000313" key="3">
    <source>
        <dbReference type="Proteomes" id="UP001632038"/>
    </source>
</evidence>
<keyword evidence="3" id="KW-1185">Reference proteome</keyword>
<organism evidence="2 3">
    <name type="scientific">Castilleja foliolosa</name>
    <dbReference type="NCBI Taxonomy" id="1961234"/>
    <lineage>
        <taxon>Eukaryota</taxon>
        <taxon>Viridiplantae</taxon>
        <taxon>Streptophyta</taxon>
        <taxon>Embryophyta</taxon>
        <taxon>Tracheophyta</taxon>
        <taxon>Spermatophyta</taxon>
        <taxon>Magnoliopsida</taxon>
        <taxon>eudicotyledons</taxon>
        <taxon>Gunneridae</taxon>
        <taxon>Pentapetalae</taxon>
        <taxon>asterids</taxon>
        <taxon>lamiids</taxon>
        <taxon>Lamiales</taxon>
        <taxon>Orobanchaceae</taxon>
        <taxon>Pedicularideae</taxon>
        <taxon>Castillejinae</taxon>
        <taxon>Castilleja</taxon>
    </lineage>
</organism>